<accession>X0VS19</accession>
<proteinExistence type="predicted"/>
<feature type="non-terminal residue" evidence="1">
    <location>
        <position position="1"/>
    </location>
</feature>
<protein>
    <submittedName>
        <fullName evidence="1">Uncharacterized protein</fullName>
    </submittedName>
</protein>
<gene>
    <name evidence="1" type="ORF">S01H1_34077</name>
</gene>
<dbReference type="AlphaFoldDB" id="X0VS19"/>
<dbReference type="SUPFAM" id="SSF51246">
    <property type="entry name" value="Rudiment single hybrid motif"/>
    <property type="match status" value="1"/>
</dbReference>
<dbReference type="GO" id="GO:0004637">
    <property type="term" value="F:phosphoribosylamine-glycine ligase activity"/>
    <property type="evidence" value="ECO:0007669"/>
    <property type="project" value="InterPro"/>
</dbReference>
<organism evidence="1">
    <name type="scientific">marine sediment metagenome</name>
    <dbReference type="NCBI Taxonomy" id="412755"/>
    <lineage>
        <taxon>unclassified sequences</taxon>
        <taxon>metagenomes</taxon>
        <taxon>ecological metagenomes</taxon>
    </lineage>
</organism>
<name>X0VS19_9ZZZZ</name>
<reference evidence="1" key="1">
    <citation type="journal article" date="2014" name="Front. Microbiol.">
        <title>High frequency of phylogenetically diverse reductive dehalogenase-homologous genes in deep subseafloor sedimentary metagenomes.</title>
        <authorList>
            <person name="Kawai M."/>
            <person name="Futagami T."/>
            <person name="Toyoda A."/>
            <person name="Takaki Y."/>
            <person name="Nishi S."/>
            <person name="Hori S."/>
            <person name="Arai W."/>
            <person name="Tsubouchi T."/>
            <person name="Morono Y."/>
            <person name="Uchiyama I."/>
            <person name="Ito T."/>
            <person name="Fujiyama A."/>
            <person name="Inagaki F."/>
            <person name="Takami H."/>
        </authorList>
    </citation>
    <scope>NUCLEOTIDE SEQUENCE</scope>
    <source>
        <strain evidence="1">Expedition CK06-06</strain>
    </source>
</reference>
<dbReference type="GO" id="GO:0009113">
    <property type="term" value="P:purine nucleobase biosynthetic process"/>
    <property type="evidence" value="ECO:0007669"/>
    <property type="project" value="InterPro"/>
</dbReference>
<dbReference type="Gene3D" id="3.90.600.10">
    <property type="entry name" value="Phosphoribosylglycinamide synthetase, C-terminal domain"/>
    <property type="match status" value="1"/>
</dbReference>
<dbReference type="InterPro" id="IPR011054">
    <property type="entry name" value="Rudment_hybrid_motif"/>
</dbReference>
<evidence type="ECO:0000313" key="1">
    <source>
        <dbReference type="EMBL" id="GAG13932.1"/>
    </source>
</evidence>
<sequence length="208" mass="22295">TTGREAPGSLTLVRLDSQQSLDLFDSLADPEADALKSEGFLGLVQWGLDLQAADGIPRLEGSVRGWPWLHYHAFLSGIERFGDVLRGTAPILPSKFVVVAPVTIPPWPAVTSGGCRKVEVKGLTPIRQGKCFWHDVRIDQENQEIHTAGLDGMVAVVRGEGGTVEWARAQALELAQAIDLPEKQYRPDMAAAVGQVLGGLEGGLGLLV</sequence>
<dbReference type="InterPro" id="IPR037123">
    <property type="entry name" value="PRibGlycinamide_synth_C_sf"/>
</dbReference>
<dbReference type="EMBL" id="BARS01021193">
    <property type="protein sequence ID" value="GAG13932.1"/>
    <property type="molecule type" value="Genomic_DNA"/>
</dbReference>
<comment type="caution">
    <text evidence="1">The sequence shown here is derived from an EMBL/GenBank/DDBJ whole genome shotgun (WGS) entry which is preliminary data.</text>
</comment>